<accession>A0ABT4UQ70</accession>
<evidence type="ECO:0000256" key="2">
    <source>
        <dbReference type="ARBA" id="ARBA00022475"/>
    </source>
</evidence>
<comment type="similarity">
    <text evidence="11">Belongs to the KdpC family.</text>
</comment>
<comment type="subcellular location">
    <subcellularLocation>
        <location evidence="11">Cell membrane</location>
        <topology evidence="11">Single-pass membrane protein</topology>
    </subcellularLocation>
</comment>
<evidence type="ECO:0000256" key="1">
    <source>
        <dbReference type="ARBA" id="ARBA00022448"/>
    </source>
</evidence>
<comment type="caution">
    <text evidence="13">The sequence shown here is derived from an EMBL/GenBank/DDBJ whole genome shotgun (WGS) entry which is preliminary data.</text>
</comment>
<reference evidence="13 14" key="1">
    <citation type="submission" date="2022-11" db="EMBL/GenBank/DDBJ databases">
        <title>Draft genome sequence of Saccharopolyspora sp. WRP15-2 isolated from rhizosphere soils of wild rice in Thailand.</title>
        <authorList>
            <person name="Duangmal K."/>
            <person name="Kammanee S."/>
            <person name="Muangham S."/>
        </authorList>
    </citation>
    <scope>NUCLEOTIDE SEQUENCE [LARGE SCALE GENOMIC DNA]</scope>
    <source>
        <strain evidence="13 14">WRP15-2</strain>
    </source>
</reference>
<dbReference type="RefSeq" id="WP_270946448.1">
    <property type="nucleotide sequence ID" value="NZ_JAQGLA010000001.1"/>
</dbReference>
<keyword evidence="14" id="KW-1185">Reference proteome</keyword>
<keyword evidence="7 11" id="KW-0630">Potassium</keyword>
<evidence type="ECO:0000256" key="3">
    <source>
        <dbReference type="ARBA" id="ARBA00022538"/>
    </source>
</evidence>
<dbReference type="PANTHER" id="PTHR30042">
    <property type="entry name" value="POTASSIUM-TRANSPORTING ATPASE C CHAIN"/>
    <property type="match status" value="1"/>
</dbReference>
<keyword evidence="9 11" id="KW-0406">Ion transport</keyword>
<keyword evidence="6 11" id="KW-0067">ATP-binding</keyword>
<comment type="function">
    <text evidence="11">Part of the high-affinity ATP-driven potassium transport (or Kdp) system, which catalyzes the hydrolysis of ATP coupled with the electrogenic transport of potassium into the cytoplasm. This subunit acts as a catalytic chaperone that increases the ATP-binding affinity of the ATP-hydrolyzing subunit KdpB by the formation of a transient KdpB/KdpC/ATP ternary complex.</text>
</comment>
<evidence type="ECO:0000256" key="8">
    <source>
        <dbReference type="ARBA" id="ARBA00022989"/>
    </source>
</evidence>
<evidence type="ECO:0000256" key="10">
    <source>
        <dbReference type="ARBA" id="ARBA00023136"/>
    </source>
</evidence>
<dbReference type="PIRSF" id="PIRSF001296">
    <property type="entry name" value="K_ATPase_KdpC"/>
    <property type="match status" value="1"/>
</dbReference>
<feature type="region of interest" description="Disordered" evidence="12">
    <location>
        <begin position="82"/>
        <end position="104"/>
    </location>
</feature>
<proteinExistence type="inferred from homology"/>
<dbReference type="Proteomes" id="UP001210380">
    <property type="component" value="Unassembled WGS sequence"/>
</dbReference>
<dbReference type="HAMAP" id="MF_00276">
    <property type="entry name" value="KdpC"/>
    <property type="match status" value="1"/>
</dbReference>
<evidence type="ECO:0000256" key="7">
    <source>
        <dbReference type="ARBA" id="ARBA00022958"/>
    </source>
</evidence>
<keyword evidence="3 11" id="KW-0633">Potassium transport</keyword>
<dbReference type="EMBL" id="JAQGLA010000001">
    <property type="protein sequence ID" value="MDA3623880.1"/>
    <property type="molecule type" value="Genomic_DNA"/>
</dbReference>
<evidence type="ECO:0000313" key="13">
    <source>
        <dbReference type="EMBL" id="MDA3623880.1"/>
    </source>
</evidence>
<evidence type="ECO:0000256" key="11">
    <source>
        <dbReference type="HAMAP-Rule" id="MF_00276"/>
    </source>
</evidence>
<keyword evidence="4 11" id="KW-0812">Transmembrane</keyword>
<evidence type="ECO:0000256" key="6">
    <source>
        <dbReference type="ARBA" id="ARBA00022840"/>
    </source>
</evidence>
<evidence type="ECO:0000256" key="4">
    <source>
        <dbReference type="ARBA" id="ARBA00022692"/>
    </source>
</evidence>
<gene>
    <name evidence="11" type="primary">kdpC</name>
    <name evidence="13" type="ORF">OU415_00450</name>
</gene>
<keyword evidence="8 11" id="KW-1133">Transmembrane helix</keyword>
<evidence type="ECO:0000256" key="9">
    <source>
        <dbReference type="ARBA" id="ARBA00023065"/>
    </source>
</evidence>
<dbReference type="InterPro" id="IPR003820">
    <property type="entry name" value="KdpC"/>
</dbReference>
<feature type="transmembrane region" description="Helical" evidence="11">
    <location>
        <begin position="12"/>
        <end position="34"/>
    </location>
</feature>
<evidence type="ECO:0000313" key="14">
    <source>
        <dbReference type="Proteomes" id="UP001210380"/>
    </source>
</evidence>
<protein>
    <recommendedName>
        <fullName evidence="11">Potassium-transporting ATPase KdpC subunit</fullName>
    </recommendedName>
    <alternativeName>
        <fullName evidence="11">ATP phosphohydrolase [potassium-transporting] C chain</fullName>
    </alternativeName>
    <alternativeName>
        <fullName evidence="11">Potassium-binding and translocating subunit C</fullName>
    </alternativeName>
    <alternativeName>
        <fullName evidence="11">Potassium-translocating ATPase C chain</fullName>
    </alternativeName>
</protein>
<organism evidence="13 14">
    <name type="scientific">Saccharopolyspora oryzae</name>
    <dbReference type="NCBI Taxonomy" id="2997343"/>
    <lineage>
        <taxon>Bacteria</taxon>
        <taxon>Bacillati</taxon>
        <taxon>Actinomycetota</taxon>
        <taxon>Actinomycetes</taxon>
        <taxon>Pseudonocardiales</taxon>
        <taxon>Pseudonocardiaceae</taxon>
        <taxon>Saccharopolyspora</taxon>
    </lineage>
</organism>
<keyword evidence="2 11" id="KW-1003">Cell membrane</keyword>
<evidence type="ECO:0000256" key="5">
    <source>
        <dbReference type="ARBA" id="ARBA00022741"/>
    </source>
</evidence>
<sequence length="209" mass="21720">MRSTLARQTSAGLRLLLAMTVLTGILYPLAVWGVTRLPGLVGNAEGSIITHHGSPVGSELIGIDLVDPRARADPALDRYFHTRPSASAKTPLGPGDPATTGGSNLAADSRALLAAVQERKQAIALREAVAPQQVPADAVTASASGVDPQISPDYAHLQVPRVARNNGLPEQQVRAIVDARTRGRDGGFLGDLAVNVLQLNLAVAEAAHS</sequence>
<keyword evidence="5 11" id="KW-0547">Nucleotide-binding</keyword>
<dbReference type="Pfam" id="PF02669">
    <property type="entry name" value="KdpC"/>
    <property type="match status" value="1"/>
</dbReference>
<name>A0ABT4UQ70_9PSEU</name>
<keyword evidence="1 11" id="KW-0813">Transport</keyword>
<comment type="subunit">
    <text evidence="11">The system is composed of three essential subunits: KdpA, KdpB and KdpC.</text>
</comment>
<dbReference type="PANTHER" id="PTHR30042:SF2">
    <property type="entry name" value="POTASSIUM-TRANSPORTING ATPASE KDPC SUBUNIT"/>
    <property type="match status" value="1"/>
</dbReference>
<evidence type="ECO:0000256" key="12">
    <source>
        <dbReference type="SAM" id="MobiDB-lite"/>
    </source>
</evidence>
<keyword evidence="10 11" id="KW-0472">Membrane</keyword>